<organism evidence="1 2">
    <name type="scientific">Rhabditophanes sp. KR3021</name>
    <dbReference type="NCBI Taxonomy" id="114890"/>
    <lineage>
        <taxon>Eukaryota</taxon>
        <taxon>Metazoa</taxon>
        <taxon>Ecdysozoa</taxon>
        <taxon>Nematoda</taxon>
        <taxon>Chromadorea</taxon>
        <taxon>Rhabditida</taxon>
        <taxon>Tylenchina</taxon>
        <taxon>Panagrolaimomorpha</taxon>
        <taxon>Strongyloidoidea</taxon>
        <taxon>Alloionematidae</taxon>
        <taxon>Rhabditophanes</taxon>
    </lineage>
</organism>
<dbReference type="WBParaSite" id="RSKR_0001007900.1">
    <property type="protein sequence ID" value="RSKR_0001007900.1"/>
    <property type="gene ID" value="RSKR_0001007900"/>
</dbReference>
<dbReference type="Proteomes" id="UP000095286">
    <property type="component" value="Unplaced"/>
</dbReference>
<reference evidence="2" key="1">
    <citation type="submission" date="2016-11" db="UniProtKB">
        <authorList>
            <consortium name="WormBaseParasite"/>
        </authorList>
    </citation>
    <scope>IDENTIFICATION</scope>
    <source>
        <strain evidence="2">KR3021</strain>
    </source>
</reference>
<accession>A0AC35UC83</accession>
<name>A0AC35UC83_9BILA</name>
<evidence type="ECO:0000313" key="1">
    <source>
        <dbReference type="Proteomes" id="UP000095286"/>
    </source>
</evidence>
<protein>
    <submittedName>
        <fullName evidence="2">PDZ domain-containing protein</fullName>
    </submittedName>
</protein>
<sequence>MSIPNYRQNQAAIAISNPSTPKLSKSVTIASNFLSTSPDGEKNGVQRFIKNTGGSASFHSMRDSNARKSKMDDSFFDMKEKLDAKLVKSKVFNKNASFNENGTIKKSVSFLPQNFVHEEAFRYNGTDVNWTVIALNEETKNLPIGLDIIGISNGLKLDAVEIKAIAINSRIHMDGRFKVGDQIKEINERPIYQMSIQRVKSYLEEAESQDNPSFTLATPFEEIESRLNLIRPKKNGAIPIISEPQTLIQSKLQQVNSTSVKSDKKQIFVTKSSTGFGFNVTSRFNANDECLLYISSTKLEGTNHDILKQGDRILSLNDKPILSQSDFVSSLKQFVVGATIKLVIARTDGDSESEEDEVDQSKTNVHTDTQSTSTASDGSNKSSSNNSYKSSKNVESLQFTLPFNCSPSSGLGIALKAKTTRTKSGTNIDTGIFVKNILKGGAAEKSGLLKTNDHLVGIDAIHLNTYPTNREALSALASYLERLNPKTTTVKVRVLRQISTSSSEEETPNNVSISIERSTLKQMTNTSLSAPQTPALIRAEKNGITSVTVNTEEPSCFTFNNNTKKEESSDEEDDNYFSRKSKNRQSVSEKRKHAATNNDPMSLPAFQKILHYRQNSAPSSSTLPAKFSLHSINPIDQNRPISKVTDKLEKIETAQRPSSLKKSNAVEDNPRQRSRSTDMTNKKAILRGKFTSPFVSPQQVQQPRIPHYQELPSIVKNEPVQFGNSHFFDLPAVPARMRYEQHMYHANGIPQSRSYQHEMGENLNSRGVPPPSYIQTIDKKQKNLNRYTMMDPNTAYKNMAQRPSIMPQTHLGPFSPQQAHFAPFHRPPPSPHDYYDAFNSYFVASGNMPQSPVVPRKIQDKNMPYLERVTTSPTVPRKYFPPGPDHKYYYDSVSPKSKKIEPMLQRF</sequence>
<proteinExistence type="predicted"/>
<evidence type="ECO:0000313" key="2">
    <source>
        <dbReference type="WBParaSite" id="RSKR_0001007900.1"/>
    </source>
</evidence>